<dbReference type="InterPro" id="IPR036237">
    <property type="entry name" value="Xyl_isomerase-like_sf"/>
</dbReference>
<protein>
    <recommendedName>
        <fullName evidence="1">Inosose dehydratase</fullName>
        <ecNumber evidence="1">4.2.1.44</ecNumber>
    </recommendedName>
    <alternativeName>
        <fullName evidence="1">2-keto-myo-inositol dehydratase</fullName>
        <shortName evidence="1">2KMI dehydratase</shortName>
    </alternativeName>
</protein>
<dbReference type="InterPro" id="IPR050312">
    <property type="entry name" value="IolE/XylAMocC-like"/>
</dbReference>
<dbReference type="EC" id="4.2.1.44" evidence="1"/>
<comment type="similarity">
    <text evidence="1">Belongs to the IolE/MocC family.</text>
</comment>
<comment type="catalytic activity">
    <reaction evidence="1">
        <text>scyllo-inosose = 3D-3,5/4-trihydroxycyclohexane-1,2-dione + H2O</text>
        <dbReference type="Rhea" id="RHEA:14065"/>
        <dbReference type="ChEBI" id="CHEBI:15377"/>
        <dbReference type="ChEBI" id="CHEBI:17811"/>
        <dbReference type="ChEBI" id="CHEBI:28446"/>
        <dbReference type="EC" id="4.2.1.44"/>
    </reaction>
</comment>
<dbReference type="EMBL" id="CP022011">
    <property type="protein sequence ID" value="QDJ15271.1"/>
    <property type="molecule type" value="Genomic_DNA"/>
</dbReference>
<dbReference type="SUPFAM" id="SSF51658">
    <property type="entry name" value="Xylose isomerase-like"/>
    <property type="match status" value="1"/>
</dbReference>
<gene>
    <name evidence="1 3" type="primary">iolE</name>
    <name evidence="3" type="ORF">CEP48_07480</name>
</gene>
<evidence type="ECO:0000259" key="2">
    <source>
        <dbReference type="Pfam" id="PF01261"/>
    </source>
</evidence>
<dbReference type="InterPro" id="IPR013022">
    <property type="entry name" value="Xyl_isomerase-like_TIM-brl"/>
</dbReference>
<dbReference type="PANTHER" id="PTHR12110">
    <property type="entry name" value="HYDROXYPYRUVATE ISOMERASE"/>
    <property type="match status" value="1"/>
</dbReference>
<evidence type="ECO:0000313" key="4">
    <source>
        <dbReference type="Proteomes" id="UP000955338"/>
    </source>
</evidence>
<dbReference type="PANTHER" id="PTHR12110:SF41">
    <property type="entry name" value="INOSOSE DEHYDRATASE"/>
    <property type="match status" value="1"/>
</dbReference>
<dbReference type="GO" id="GO:0030145">
    <property type="term" value="F:manganese ion binding"/>
    <property type="evidence" value="ECO:0007669"/>
    <property type="project" value="UniProtKB-UniRule"/>
</dbReference>
<accession>A0A8E3MHJ7</accession>
<proteinExistence type="inferred from homology"/>
<dbReference type="RefSeq" id="WP_261920217.1">
    <property type="nucleotide sequence ID" value="NZ_CP022011.1"/>
</dbReference>
<dbReference type="HAMAP" id="MF_01672">
    <property type="entry name" value="IolE"/>
    <property type="match status" value="1"/>
</dbReference>
<dbReference type="Gene3D" id="3.20.20.150">
    <property type="entry name" value="Divalent-metal-dependent TIM barrel enzymes"/>
    <property type="match status" value="1"/>
</dbReference>
<comment type="cofactor">
    <cofactor evidence="1">
        <name>glutathione</name>
        <dbReference type="ChEBI" id="CHEBI:57925"/>
    </cofactor>
</comment>
<dbReference type="InterPro" id="IPR023952">
    <property type="entry name" value="IolE"/>
</dbReference>
<comment type="cofactor">
    <cofactor evidence="1">
        <name>Co(2+)</name>
        <dbReference type="ChEBI" id="CHEBI:48828"/>
    </cofactor>
    <cofactor evidence="1">
        <name>Mn(2+)</name>
        <dbReference type="ChEBI" id="CHEBI:29035"/>
    </cofactor>
</comment>
<dbReference type="AlphaFoldDB" id="A0A8E3MHJ7"/>
<keyword evidence="1" id="KW-0456">Lyase</keyword>
<feature type="domain" description="Xylose isomerase-like TIM barrel" evidence="2">
    <location>
        <begin position="37"/>
        <end position="293"/>
    </location>
</feature>
<sequence length="298" mass="33810">MKAENIKLGIAPIGWTNDDLPELGKENTFEQCISEMALAGYQGCEVGNKYPRDIQLLKHQLDLRGIQICNAWFSTFFVDGKKQETIDAFIEHMNFLHQMGAKVIGCSEQSRSIQGLNKAILKEKTIFNDQEWRLLAAGYNELARIAAEKGMKVCLHHHMGTGIQTPEEIDRYMAEVNENVYLLFDSGHLYYSEGSQQAMLDVLEKYIDRIIHVHLKDVRDNIVAEVRDNNLSFLDGVKKGTFTVPGDGVIDFKPIFDLLDQHNYQGWIVVEAEQNPAIANPFEYAVKGRQYIKQVAGV</sequence>
<keyword evidence="4" id="KW-1185">Reference proteome</keyword>
<evidence type="ECO:0000256" key="1">
    <source>
        <dbReference type="HAMAP-Rule" id="MF_01672"/>
    </source>
</evidence>
<keyword evidence="1" id="KW-0464">Manganese</keyword>
<reference evidence="3" key="1">
    <citation type="submission" date="2017-06" db="EMBL/GenBank/DDBJ databases">
        <title>Genome sequencing of pathogenic and non-pathogenic strains within Bisgaard taxon 40.</title>
        <authorList>
            <person name="Ladner J.T."/>
            <person name="Lovett S.P."/>
            <person name="Koroleva G."/>
            <person name="Lorch J.M."/>
        </authorList>
    </citation>
    <scope>NUCLEOTIDE SEQUENCE</scope>
    <source>
        <strain evidence="3">27576-1-I1</strain>
    </source>
</reference>
<name>A0A8E3MHJ7_9PAST</name>
<dbReference type="GO" id="GO:0050114">
    <property type="term" value="F:myo-inosose-2 dehydratase activity"/>
    <property type="evidence" value="ECO:0007669"/>
    <property type="project" value="UniProtKB-UniRule"/>
</dbReference>
<evidence type="ECO:0000313" key="3">
    <source>
        <dbReference type="EMBL" id="QDJ15271.1"/>
    </source>
</evidence>
<dbReference type="InterPro" id="IPR030823">
    <property type="entry name" value="IolE/MocC"/>
</dbReference>
<dbReference type="NCBIfam" id="TIGR04379">
    <property type="entry name" value="myo_inos_iolE"/>
    <property type="match status" value="1"/>
</dbReference>
<organism evidence="3 4">
    <name type="scientific">Mergibacter septicus</name>
    <dbReference type="NCBI Taxonomy" id="221402"/>
    <lineage>
        <taxon>Bacteria</taxon>
        <taxon>Pseudomonadati</taxon>
        <taxon>Pseudomonadota</taxon>
        <taxon>Gammaproteobacteria</taxon>
        <taxon>Pasteurellales</taxon>
        <taxon>Pasteurellaceae</taxon>
        <taxon>Mergibacter</taxon>
    </lineage>
</organism>
<comment type="function">
    <text evidence="1">Catalyzes the dehydration of inosose (2-keto-myo-inositol, 2KMI or 2,4,6/3,5-pentahydroxycyclohexanone) to 3D-(3,5/4)-trihydroxycyclohexane-1,2-dione (D-2,3-diketo-4-deoxy-epi-inositol).</text>
</comment>
<dbReference type="Proteomes" id="UP000955338">
    <property type="component" value="Chromosome"/>
</dbReference>
<dbReference type="GO" id="GO:0019310">
    <property type="term" value="P:inositol catabolic process"/>
    <property type="evidence" value="ECO:0007669"/>
    <property type="project" value="UniProtKB-UniRule"/>
</dbReference>
<keyword evidence="1" id="KW-0170">Cobalt</keyword>
<dbReference type="Pfam" id="PF01261">
    <property type="entry name" value="AP_endonuc_2"/>
    <property type="match status" value="1"/>
</dbReference>